<dbReference type="eggNOG" id="KOG2257">
    <property type="taxonomic scope" value="Eukaryota"/>
</dbReference>
<evidence type="ECO:0000256" key="5">
    <source>
        <dbReference type="ARBA" id="ARBA00022989"/>
    </source>
</evidence>
<comment type="subcellular location">
    <subcellularLocation>
        <location evidence="1">Membrane</location>
        <topology evidence="1">Multi-pass membrane protein</topology>
    </subcellularLocation>
</comment>
<organism evidence="10">
    <name type="scientific">Selaginella moellendorffii</name>
    <name type="common">Spikemoss</name>
    <dbReference type="NCBI Taxonomy" id="88036"/>
    <lineage>
        <taxon>Eukaryota</taxon>
        <taxon>Viridiplantae</taxon>
        <taxon>Streptophyta</taxon>
        <taxon>Embryophyta</taxon>
        <taxon>Tracheophyta</taxon>
        <taxon>Lycopodiopsida</taxon>
        <taxon>Selaginellales</taxon>
        <taxon>Selaginellaceae</taxon>
        <taxon>Selaginella</taxon>
    </lineage>
</organism>
<dbReference type="UniPathway" id="UPA00196"/>
<feature type="domain" description="PIG-P" evidence="8">
    <location>
        <begin position="5"/>
        <end position="116"/>
    </location>
</feature>
<evidence type="ECO:0000256" key="4">
    <source>
        <dbReference type="ARBA" id="ARBA00022692"/>
    </source>
</evidence>
<keyword evidence="3" id="KW-0337">GPI-anchor biosynthesis</keyword>
<dbReference type="PANTHER" id="PTHR47681">
    <property type="entry name" value="PHOSPHATIDYLINOSITOL N-ACETYLGLUCOSAMINYLTRANSFERASE SUBUNIT P-RELATED"/>
    <property type="match status" value="1"/>
</dbReference>
<keyword evidence="5 7" id="KW-1133">Transmembrane helix</keyword>
<comment type="pathway">
    <text evidence="2">Glycolipid biosynthesis; glycosylphosphatidylinositol-anchor biosynthesis.</text>
</comment>
<dbReference type="InterPro" id="IPR013717">
    <property type="entry name" value="PIG-P"/>
</dbReference>
<reference evidence="9 10" key="1">
    <citation type="journal article" date="2011" name="Science">
        <title>The Selaginella genome identifies genetic changes associated with the evolution of vascular plants.</title>
        <authorList>
            <person name="Banks J.A."/>
            <person name="Nishiyama T."/>
            <person name="Hasebe M."/>
            <person name="Bowman J.L."/>
            <person name="Gribskov M."/>
            <person name="dePamphilis C."/>
            <person name="Albert V.A."/>
            <person name="Aono N."/>
            <person name="Aoyama T."/>
            <person name="Ambrose B.A."/>
            <person name="Ashton N.W."/>
            <person name="Axtell M.J."/>
            <person name="Barker E."/>
            <person name="Barker M.S."/>
            <person name="Bennetzen J.L."/>
            <person name="Bonawitz N.D."/>
            <person name="Chapple C."/>
            <person name="Cheng C."/>
            <person name="Correa L.G."/>
            <person name="Dacre M."/>
            <person name="DeBarry J."/>
            <person name="Dreyer I."/>
            <person name="Elias M."/>
            <person name="Engstrom E.M."/>
            <person name="Estelle M."/>
            <person name="Feng L."/>
            <person name="Finet C."/>
            <person name="Floyd S.K."/>
            <person name="Frommer W.B."/>
            <person name="Fujita T."/>
            <person name="Gramzow L."/>
            <person name="Gutensohn M."/>
            <person name="Harholt J."/>
            <person name="Hattori M."/>
            <person name="Heyl A."/>
            <person name="Hirai T."/>
            <person name="Hiwatashi Y."/>
            <person name="Ishikawa M."/>
            <person name="Iwata M."/>
            <person name="Karol K.G."/>
            <person name="Koehler B."/>
            <person name="Kolukisaoglu U."/>
            <person name="Kubo M."/>
            <person name="Kurata T."/>
            <person name="Lalonde S."/>
            <person name="Li K."/>
            <person name="Li Y."/>
            <person name="Litt A."/>
            <person name="Lyons E."/>
            <person name="Manning G."/>
            <person name="Maruyama T."/>
            <person name="Michael T.P."/>
            <person name="Mikami K."/>
            <person name="Miyazaki S."/>
            <person name="Morinaga S."/>
            <person name="Murata T."/>
            <person name="Mueller-Roeber B."/>
            <person name="Nelson D.R."/>
            <person name="Obara M."/>
            <person name="Oguri Y."/>
            <person name="Olmstead R.G."/>
            <person name="Onodera N."/>
            <person name="Petersen B.L."/>
            <person name="Pils B."/>
            <person name="Prigge M."/>
            <person name="Rensing S.A."/>
            <person name="Riano-Pachon D.M."/>
            <person name="Roberts A.W."/>
            <person name="Sato Y."/>
            <person name="Scheller H.V."/>
            <person name="Schulz B."/>
            <person name="Schulz C."/>
            <person name="Shakirov E.V."/>
            <person name="Shibagaki N."/>
            <person name="Shinohara N."/>
            <person name="Shippen D.E."/>
            <person name="Soerensen I."/>
            <person name="Sotooka R."/>
            <person name="Sugimoto N."/>
            <person name="Sugita M."/>
            <person name="Sumikawa N."/>
            <person name="Tanurdzic M."/>
            <person name="Theissen G."/>
            <person name="Ulvskov P."/>
            <person name="Wakazuki S."/>
            <person name="Weng J.K."/>
            <person name="Willats W.W."/>
            <person name="Wipf D."/>
            <person name="Wolf P.G."/>
            <person name="Yang L."/>
            <person name="Zimmer A.D."/>
            <person name="Zhu Q."/>
            <person name="Mitros T."/>
            <person name="Hellsten U."/>
            <person name="Loque D."/>
            <person name="Otillar R."/>
            <person name="Salamov A."/>
            <person name="Schmutz J."/>
            <person name="Shapiro H."/>
            <person name="Lindquist E."/>
            <person name="Lucas S."/>
            <person name="Rokhsar D."/>
            <person name="Grigoriev I.V."/>
        </authorList>
    </citation>
    <scope>NUCLEOTIDE SEQUENCE [LARGE SCALE GENOMIC DNA]</scope>
</reference>
<name>D8SHL4_SELML</name>
<evidence type="ECO:0000256" key="3">
    <source>
        <dbReference type="ARBA" id="ARBA00022502"/>
    </source>
</evidence>
<dbReference type="PANTHER" id="PTHR47681:SF3">
    <property type="entry name" value="PHOSPHATIDYLINOSITOL N-ACETYLGLUCOSAMINYLTRANSFERASE SUBUNIT P-RELATED"/>
    <property type="match status" value="1"/>
</dbReference>
<dbReference type="AlphaFoldDB" id="D8SHL4"/>
<keyword evidence="6 7" id="KW-0472">Membrane</keyword>
<dbReference type="HOGENOM" id="CLU_081616_2_1_1"/>
<feature type="transmembrane region" description="Helical" evidence="7">
    <location>
        <begin position="46"/>
        <end position="69"/>
    </location>
</feature>
<dbReference type="Proteomes" id="UP000001514">
    <property type="component" value="Unassembled WGS sequence"/>
</dbReference>
<dbReference type="GO" id="GO:0017176">
    <property type="term" value="F:phosphatidylinositol N-acetylglucosaminyltransferase activity"/>
    <property type="evidence" value="ECO:0007669"/>
    <property type="project" value="InterPro"/>
</dbReference>
<evidence type="ECO:0000256" key="2">
    <source>
        <dbReference type="ARBA" id="ARBA00004687"/>
    </source>
</evidence>
<dbReference type="FunCoup" id="D8SHL4">
    <property type="interactions" value="568"/>
</dbReference>
<proteinExistence type="predicted"/>
<evidence type="ECO:0000313" key="9">
    <source>
        <dbReference type="EMBL" id="EFJ16132.1"/>
    </source>
</evidence>
<dbReference type="EMBL" id="GL377620">
    <property type="protein sequence ID" value="EFJ16132.1"/>
    <property type="molecule type" value="Genomic_DNA"/>
</dbReference>
<evidence type="ECO:0000259" key="8">
    <source>
        <dbReference type="Pfam" id="PF08510"/>
    </source>
</evidence>
<dbReference type="InterPro" id="IPR016542">
    <property type="entry name" value="PIG-P_GPI19"/>
</dbReference>
<keyword evidence="10" id="KW-1185">Reference proteome</keyword>
<evidence type="ECO:0000256" key="7">
    <source>
        <dbReference type="SAM" id="Phobius"/>
    </source>
</evidence>
<sequence>GTKPAEVYAFVGAISTIIAFGVYVIWAYLPEPWLHYLGITYYPDRYWAVVVPGLFMLAIPFTLLAYVSLNHLATPPASSFNTLLDDHTREPVTVAGGQAIQPIGDLSLVQVNRAMFVKPL</sequence>
<feature type="non-terminal residue" evidence="9">
    <location>
        <position position="1"/>
    </location>
</feature>
<dbReference type="OrthoDB" id="690928at2759"/>
<feature type="transmembrane region" description="Helical" evidence="7">
    <location>
        <begin position="7"/>
        <end position="26"/>
    </location>
</feature>
<evidence type="ECO:0000256" key="6">
    <source>
        <dbReference type="ARBA" id="ARBA00023136"/>
    </source>
</evidence>
<dbReference type="STRING" id="88036.D8SHL4"/>
<dbReference type="InParanoid" id="D8SHL4"/>
<gene>
    <name evidence="9" type="ORF">SELMODRAFT_117327</name>
</gene>
<accession>D8SHL4</accession>
<dbReference type="GO" id="GO:0016020">
    <property type="term" value="C:membrane"/>
    <property type="evidence" value="ECO:0007669"/>
    <property type="project" value="UniProtKB-SubCell"/>
</dbReference>
<protein>
    <recommendedName>
        <fullName evidence="8">PIG-P domain-containing protein</fullName>
    </recommendedName>
</protein>
<dbReference type="Pfam" id="PF08510">
    <property type="entry name" value="PIG-P"/>
    <property type="match status" value="1"/>
</dbReference>
<keyword evidence="4 7" id="KW-0812">Transmembrane</keyword>
<dbReference type="KEGG" id="smo:SELMODRAFT_117327"/>
<dbReference type="Gramene" id="EFJ16132">
    <property type="protein sequence ID" value="EFJ16132"/>
    <property type="gene ID" value="SELMODRAFT_117327"/>
</dbReference>
<evidence type="ECO:0000313" key="10">
    <source>
        <dbReference type="Proteomes" id="UP000001514"/>
    </source>
</evidence>
<dbReference type="OMA" id="HRDWDPS"/>
<dbReference type="PIRSF" id="PIRSF008765">
    <property type="entry name" value="PIG-P_GPI19"/>
    <property type="match status" value="1"/>
</dbReference>
<dbReference type="GO" id="GO:0006506">
    <property type="term" value="P:GPI anchor biosynthetic process"/>
    <property type="evidence" value="ECO:0007669"/>
    <property type="project" value="UniProtKB-UniPathway"/>
</dbReference>
<evidence type="ECO:0000256" key="1">
    <source>
        <dbReference type="ARBA" id="ARBA00004141"/>
    </source>
</evidence>